<sequence>MESIEHYHPEFVKGYAAQESACTCLACRHAQPGFPYVSIRLKNQQRESLNLACETAARQALLNPEAFVLHTEPKPAESETVLDAWHEALNQHCINLAIHPALTLEGRLYAIGVLLSKAQQYRDQGEQEPALLSAMAEQLADLAEKGVLAQQFALLPAIPEHQVAALKEMGAIRLNLDVPMAEKMAMALKLSELAILSPSRLAERHQAMAAQWQAITLFDEQPWILTNALIYQLYHQVFPGIACDNYGEAFLALARDFFCIKMLCAIRSADNHQLTAEEAAMLVSAFEAWKQQHPFPPKGDTTADYSLLCGLSLL</sequence>
<reference evidence="1 2" key="1">
    <citation type="submission" date="2024-01" db="EMBL/GenBank/DDBJ databases">
        <title>Pseudocitrobacter sp. Endophytic strain Cyp-38L.</title>
        <authorList>
            <person name="Amer M.A."/>
            <person name="Hamed S.M."/>
        </authorList>
    </citation>
    <scope>NUCLEOTIDE SEQUENCE [LARGE SCALE GENOMIC DNA]</scope>
    <source>
        <strain evidence="1 2">Cyp38S</strain>
    </source>
</reference>
<keyword evidence="2" id="KW-1185">Reference proteome</keyword>
<evidence type="ECO:0000313" key="1">
    <source>
        <dbReference type="EMBL" id="MEO3989856.1"/>
    </source>
</evidence>
<evidence type="ECO:0008006" key="3">
    <source>
        <dbReference type="Google" id="ProtNLM"/>
    </source>
</evidence>
<dbReference type="RefSeq" id="WP_347794263.1">
    <property type="nucleotide sequence ID" value="NZ_JAYMYY010000001.1"/>
</dbReference>
<dbReference type="EMBL" id="JAYMYY010000001">
    <property type="protein sequence ID" value="MEO3989856.1"/>
    <property type="molecule type" value="Genomic_DNA"/>
</dbReference>
<evidence type="ECO:0000313" key="2">
    <source>
        <dbReference type="Proteomes" id="UP001444146"/>
    </source>
</evidence>
<organism evidence="1 2">
    <name type="scientific">Pseudocitrobacter cyperus</name>
    <dbReference type="NCBI Taxonomy" id="3112843"/>
    <lineage>
        <taxon>Bacteria</taxon>
        <taxon>Pseudomonadati</taxon>
        <taxon>Pseudomonadota</taxon>
        <taxon>Gammaproteobacteria</taxon>
        <taxon>Enterobacterales</taxon>
        <taxon>Enterobacteriaceae</taxon>
        <taxon>Pseudocitrobacter</taxon>
    </lineage>
</organism>
<proteinExistence type="predicted"/>
<comment type="caution">
    <text evidence="1">The sequence shown here is derived from an EMBL/GenBank/DDBJ whole genome shotgun (WGS) entry which is preliminary data.</text>
</comment>
<gene>
    <name evidence="1" type="ORF">VSR74_08515</name>
</gene>
<name>A0ABV0HHA7_9ENTR</name>
<accession>A0ABV0HHA7</accession>
<dbReference type="Proteomes" id="UP001444146">
    <property type="component" value="Unassembled WGS sequence"/>
</dbReference>
<protein>
    <recommendedName>
        <fullName evidence="3">Lysine-N-methylase</fullName>
    </recommendedName>
</protein>